<evidence type="ECO:0000256" key="5">
    <source>
        <dbReference type="PIRNR" id="PIRNR005536"/>
    </source>
</evidence>
<protein>
    <recommendedName>
        <fullName evidence="2 5">Alpha-galactosidase</fullName>
        <ecNumber evidence="2 5">3.2.1.22</ecNumber>
    </recommendedName>
</protein>
<dbReference type="Pfam" id="PF02065">
    <property type="entry name" value="Melibiase"/>
    <property type="match status" value="1"/>
</dbReference>
<dbReference type="Gene3D" id="3.20.20.70">
    <property type="entry name" value="Aldolase class I"/>
    <property type="match status" value="1"/>
</dbReference>
<gene>
    <name evidence="7" type="ORF">ACFQWG_01965</name>
</gene>
<comment type="caution">
    <text evidence="7">The sequence shown here is derived from an EMBL/GenBank/DDBJ whole genome shotgun (WGS) entry which is preliminary data.</text>
</comment>
<dbReference type="PIRSF" id="PIRSF005536">
    <property type="entry name" value="Agal"/>
    <property type="match status" value="1"/>
</dbReference>
<sequence>MTAVAPAIVHIRTARFSLVLDCASGRIPRLVHWGAALTGETPGSLAALVRASHEPLDGNAPDRPSATGLIPLESDGWKGRPGLAGHRSGGRSWAPRFDLVAVEHSDAGRCDSGVLEIDGGSVEFLLRDGEADLGLSIRVEIPCDGMARFSARLTNTSAAEDYELEELGIVLPIPLEADEVLDMSGRWGKERHPRRHRVTMGCDLREGRHGRTGFDAPDFTMVGPAGFGFRRGEIWGFHLAFSGNHRRWVEKLPSGEEAIGGSELLLPGEMLLAPGASYTTPFAYALYADGLDDAAAVVHRWMRARPSHPRTPRPVVLNVWEAVYFKHELPELLRLADLAAEIGVERYVLDDGWFEGRRDDRAGLGDWRPDHLVWPHGLRPLSDHVHDLGMQFGLWFEPEMVSEDSDLARSHPEWIMGSRTPSKEDLPLTWRHQQVLNIAIPEAFEWIRRSIVDVVRDNGVDYIKWDHNRDLIEAGDLTRGGQAAVSRQTRSYYRLLDEIRAECPSLEIESCSSGGGRIDLESLMHTDRVWVSDCIDPVERQEMMRWLAQIVPPELMGTHVASPVSHTTGRWSPMSTRGATAVWGHMGVEWDISEADPSELAQLTQWIGFYKRMRGLLHNGTLVRCDTPDPTLWLQGVVSDSRDRGLFELVTRYRSEVSPRGRLRFDGLDPDVLYRIRPVFVGAAPSGLIAPDWFGAARREVDSTGMAGFDGLHETPGLAMTGRALMSAGVHTPRMHPDQVLLISIEKEV</sequence>
<dbReference type="Proteomes" id="UP001596527">
    <property type="component" value="Unassembled WGS sequence"/>
</dbReference>
<reference evidence="8" key="1">
    <citation type="journal article" date="2019" name="Int. J. Syst. Evol. Microbiol.">
        <title>The Global Catalogue of Microorganisms (GCM) 10K type strain sequencing project: providing services to taxonomists for standard genome sequencing and annotation.</title>
        <authorList>
            <consortium name="The Broad Institute Genomics Platform"/>
            <consortium name="The Broad Institute Genome Sequencing Center for Infectious Disease"/>
            <person name="Wu L."/>
            <person name="Ma J."/>
        </authorList>
    </citation>
    <scope>NUCLEOTIDE SEQUENCE [LARGE SCALE GENOMIC DNA]</scope>
    <source>
        <strain evidence="8">CCUG 56698</strain>
    </source>
</reference>
<organism evidence="7 8">
    <name type="scientific">Schaalia naturae</name>
    <dbReference type="NCBI Taxonomy" id="635203"/>
    <lineage>
        <taxon>Bacteria</taxon>
        <taxon>Bacillati</taxon>
        <taxon>Actinomycetota</taxon>
        <taxon>Actinomycetes</taxon>
        <taxon>Actinomycetales</taxon>
        <taxon>Actinomycetaceae</taxon>
        <taxon>Schaalia</taxon>
    </lineage>
</organism>
<evidence type="ECO:0000256" key="2">
    <source>
        <dbReference type="ARBA" id="ARBA00012755"/>
    </source>
</evidence>
<dbReference type="InterPro" id="IPR000111">
    <property type="entry name" value="Glyco_hydro_27/36_CS"/>
</dbReference>
<dbReference type="InterPro" id="IPR013785">
    <property type="entry name" value="Aldolase_TIM"/>
</dbReference>
<dbReference type="Pfam" id="PF16875">
    <property type="entry name" value="Glyco_hydro_36N"/>
    <property type="match status" value="1"/>
</dbReference>
<name>A0ABW2SK28_9ACTO</name>
<dbReference type="PROSITE" id="PS00512">
    <property type="entry name" value="ALPHA_GALACTOSIDASE"/>
    <property type="match status" value="1"/>
</dbReference>
<dbReference type="Gene3D" id="2.70.98.60">
    <property type="entry name" value="alpha-galactosidase from lactobacil brevis"/>
    <property type="match status" value="1"/>
</dbReference>
<dbReference type="InterPro" id="IPR002252">
    <property type="entry name" value="Glyco_hydro_36"/>
</dbReference>
<dbReference type="RefSeq" id="WP_380971621.1">
    <property type="nucleotide sequence ID" value="NZ_JBHTEF010000001.1"/>
</dbReference>
<dbReference type="EMBL" id="JBHTEF010000001">
    <property type="protein sequence ID" value="MFC7579993.1"/>
    <property type="molecule type" value="Genomic_DNA"/>
</dbReference>
<evidence type="ECO:0000313" key="7">
    <source>
        <dbReference type="EMBL" id="MFC7579993.1"/>
    </source>
</evidence>
<comment type="catalytic activity">
    <reaction evidence="1 5">
        <text>Hydrolysis of terminal, non-reducing alpha-D-galactose residues in alpha-D-galactosides, including galactose oligosaccharides, galactomannans and galactolipids.</text>
        <dbReference type="EC" id="3.2.1.22"/>
    </reaction>
</comment>
<dbReference type="InterPro" id="IPR017853">
    <property type="entry name" value="GH"/>
</dbReference>
<dbReference type="CDD" id="cd14791">
    <property type="entry name" value="GH36"/>
    <property type="match status" value="1"/>
</dbReference>
<dbReference type="PANTHER" id="PTHR43053">
    <property type="entry name" value="GLYCOSIDASE FAMILY 31"/>
    <property type="match status" value="1"/>
</dbReference>
<dbReference type="EC" id="3.2.1.22" evidence="2 5"/>
<dbReference type="InterPro" id="IPR050985">
    <property type="entry name" value="Alpha-glycosidase_related"/>
</dbReference>
<feature type="domain" description="Glycosyl hydrolase family 36 N-terminal" evidence="6">
    <location>
        <begin position="28"/>
        <end position="272"/>
    </location>
</feature>
<dbReference type="InterPro" id="IPR038417">
    <property type="entry name" value="Alpga-gal_N_sf"/>
</dbReference>
<evidence type="ECO:0000256" key="4">
    <source>
        <dbReference type="ARBA" id="ARBA00023295"/>
    </source>
</evidence>
<dbReference type="PRINTS" id="PR00743">
    <property type="entry name" value="GLHYDRLASE36"/>
</dbReference>
<evidence type="ECO:0000256" key="3">
    <source>
        <dbReference type="ARBA" id="ARBA00022801"/>
    </source>
</evidence>
<accession>A0ABW2SK28</accession>
<dbReference type="GO" id="GO:0004557">
    <property type="term" value="F:alpha-galactosidase activity"/>
    <property type="evidence" value="ECO:0007669"/>
    <property type="project" value="UniProtKB-EC"/>
</dbReference>
<dbReference type="InterPro" id="IPR031704">
    <property type="entry name" value="Glyco_hydro_36_N"/>
</dbReference>
<comment type="similarity">
    <text evidence="5">Belongs to the glycosyl hydrolase.</text>
</comment>
<proteinExistence type="inferred from homology"/>
<keyword evidence="4 5" id="KW-0326">Glycosidase</keyword>
<evidence type="ECO:0000259" key="6">
    <source>
        <dbReference type="Pfam" id="PF16875"/>
    </source>
</evidence>
<dbReference type="PANTHER" id="PTHR43053:SF3">
    <property type="entry name" value="ALPHA-GALACTOSIDASE C-RELATED"/>
    <property type="match status" value="1"/>
</dbReference>
<dbReference type="SUPFAM" id="SSF51445">
    <property type="entry name" value="(Trans)glycosidases"/>
    <property type="match status" value="1"/>
</dbReference>
<keyword evidence="3 5" id="KW-0378">Hydrolase</keyword>
<keyword evidence="8" id="KW-1185">Reference proteome</keyword>
<evidence type="ECO:0000256" key="1">
    <source>
        <dbReference type="ARBA" id="ARBA00001255"/>
    </source>
</evidence>
<evidence type="ECO:0000313" key="8">
    <source>
        <dbReference type="Proteomes" id="UP001596527"/>
    </source>
</evidence>